<proteinExistence type="predicted"/>
<dbReference type="GO" id="GO:0016787">
    <property type="term" value="F:hydrolase activity"/>
    <property type="evidence" value="ECO:0007669"/>
    <property type="project" value="UniProtKB-KW"/>
</dbReference>
<name>A0A8H7M5E4_9AGAM</name>
<dbReference type="AlphaFoldDB" id="A0A8H7M5E4"/>
<dbReference type="PANTHER" id="PTHR41814">
    <property type="entry name" value="EXPRESSED PROTEIN"/>
    <property type="match status" value="1"/>
</dbReference>
<dbReference type="EMBL" id="JACYCF010000014">
    <property type="protein sequence ID" value="KAF8752974.1"/>
    <property type="molecule type" value="Genomic_DNA"/>
</dbReference>
<accession>A0A8H7M5E4</accession>
<dbReference type="SUPFAM" id="SSF48208">
    <property type="entry name" value="Six-hairpin glycosidases"/>
    <property type="match status" value="1"/>
</dbReference>
<dbReference type="InterPro" id="IPR012341">
    <property type="entry name" value="6hp_glycosidase-like_sf"/>
</dbReference>
<protein>
    <submittedName>
        <fullName evidence="2">Glycosyl Hydrolase Family 88</fullName>
    </submittedName>
</protein>
<sequence>MIPSTTLLFLVLSYIRLAYTRPLLPRQDDPAPVQLLSSSQIALVEARMLEQSKGSWELGTATQSLFEYEYPSFSVYGNNFVSPPKSLPKNADISKILNITDQIVLARPPGVLSFMPDQAAGDPAKYKQIGLGVSMLFANWTVRSPTSTGSSNYASAIIDQLNYSLTRAPRAPNGAISHRVDQIQLWSDSVYMLPPFLAYFGALHRDEGVMRAAYDQRRAMAPHCSWERRRPEPLVDRERLGRRGIMRVLITIKESSLADKFAAEQGNLEGWALEIVNNIWNYQQANGTLLNYATDGNSFADSASTALLAAATYRLATYLDSTGSNADISKALAAASRARTLVSRSLDADGWLLNVVDPWNFPLRGTRSAEGQAFVLSLEAAYRDYRNRA</sequence>
<evidence type="ECO:0000313" key="2">
    <source>
        <dbReference type="EMBL" id="KAF8752974.1"/>
    </source>
</evidence>
<feature type="chain" id="PRO_5034447419" evidence="1">
    <location>
        <begin position="21"/>
        <end position="389"/>
    </location>
</feature>
<dbReference type="Gene3D" id="1.50.10.10">
    <property type="match status" value="1"/>
</dbReference>
<dbReference type="InterPro" id="IPR008928">
    <property type="entry name" value="6-hairpin_glycosidase_sf"/>
</dbReference>
<feature type="signal peptide" evidence="1">
    <location>
        <begin position="1"/>
        <end position="20"/>
    </location>
</feature>
<dbReference type="Proteomes" id="UP000614334">
    <property type="component" value="Unassembled WGS sequence"/>
</dbReference>
<evidence type="ECO:0000256" key="1">
    <source>
        <dbReference type="SAM" id="SignalP"/>
    </source>
</evidence>
<keyword evidence="2" id="KW-0378">Hydrolase</keyword>
<dbReference type="PANTHER" id="PTHR41814:SF1">
    <property type="entry name" value="CELLULASE"/>
    <property type="match status" value="1"/>
</dbReference>
<gene>
    <name evidence="2" type="ORF">RHS01_07444</name>
</gene>
<comment type="caution">
    <text evidence="2">The sequence shown here is derived from an EMBL/GenBank/DDBJ whole genome shotgun (WGS) entry which is preliminary data.</text>
</comment>
<dbReference type="GO" id="GO:0005975">
    <property type="term" value="P:carbohydrate metabolic process"/>
    <property type="evidence" value="ECO:0007669"/>
    <property type="project" value="InterPro"/>
</dbReference>
<organism evidence="2 3">
    <name type="scientific">Rhizoctonia solani</name>
    <dbReference type="NCBI Taxonomy" id="456999"/>
    <lineage>
        <taxon>Eukaryota</taxon>
        <taxon>Fungi</taxon>
        <taxon>Dikarya</taxon>
        <taxon>Basidiomycota</taxon>
        <taxon>Agaricomycotina</taxon>
        <taxon>Agaricomycetes</taxon>
        <taxon>Cantharellales</taxon>
        <taxon>Ceratobasidiaceae</taxon>
        <taxon>Rhizoctonia</taxon>
    </lineage>
</organism>
<reference evidence="2" key="1">
    <citation type="submission" date="2020-09" db="EMBL/GenBank/DDBJ databases">
        <title>Comparative genome analyses of four rice-infecting Rhizoctonia solani isolates reveal extensive enrichment of homogalacturonan modification genes.</title>
        <authorList>
            <person name="Lee D.-Y."/>
            <person name="Jeon J."/>
            <person name="Kim K.-T."/>
            <person name="Cheong K."/>
            <person name="Song H."/>
            <person name="Choi G."/>
            <person name="Ko J."/>
            <person name="Opiyo S.O."/>
            <person name="Zuo S."/>
            <person name="Madhav S."/>
            <person name="Lee Y.-H."/>
            <person name="Wang G.-L."/>
        </authorList>
    </citation>
    <scope>NUCLEOTIDE SEQUENCE</scope>
    <source>
        <strain evidence="2">AG1-IA B2</strain>
    </source>
</reference>
<keyword evidence="1" id="KW-0732">Signal</keyword>
<evidence type="ECO:0000313" key="3">
    <source>
        <dbReference type="Proteomes" id="UP000614334"/>
    </source>
</evidence>